<feature type="region of interest" description="Disordered" evidence="1">
    <location>
        <begin position="50"/>
        <end position="98"/>
    </location>
</feature>
<feature type="compositionally biased region" description="Basic residues" evidence="1">
    <location>
        <begin position="174"/>
        <end position="183"/>
    </location>
</feature>
<gene>
    <name evidence="2" type="ORF">QTO34_018463</name>
</gene>
<dbReference type="PANTHER" id="PTHR48426">
    <property type="entry name" value="CHROMATIN TARGET OF PRMT1 PROTEIN"/>
    <property type="match status" value="1"/>
</dbReference>
<accession>A0AA40HYV3</accession>
<keyword evidence="3" id="KW-1185">Reference proteome</keyword>
<dbReference type="PANTHER" id="PTHR48426:SF1">
    <property type="entry name" value="CHROMATIN TARGET OF PRMT1 PROTEIN"/>
    <property type="match status" value="1"/>
</dbReference>
<feature type="compositionally biased region" description="Low complexity" evidence="1">
    <location>
        <begin position="1"/>
        <end position="14"/>
    </location>
</feature>
<evidence type="ECO:0000256" key="1">
    <source>
        <dbReference type="SAM" id="MobiDB-lite"/>
    </source>
</evidence>
<organism evidence="2 3">
    <name type="scientific">Cnephaeus nilssonii</name>
    <name type="common">Northern bat</name>
    <name type="synonym">Eptesicus nilssonii</name>
    <dbReference type="NCBI Taxonomy" id="3371016"/>
    <lineage>
        <taxon>Eukaryota</taxon>
        <taxon>Metazoa</taxon>
        <taxon>Chordata</taxon>
        <taxon>Craniata</taxon>
        <taxon>Vertebrata</taxon>
        <taxon>Euteleostomi</taxon>
        <taxon>Mammalia</taxon>
        <taxon>Eutheria</taxon>
        <taxon>Laurasiatheria</taxon>
        <taxon>Chiroptera</taxon>
        <taxon>Yangochiroptera</taxon>
        <taxon>Vespertilionidae</taxon>
        <taxon>Cnephaeus</taxon>
    </lineage>
</organism>
<feature type="region of interest" description="Disordered" evidence="1">
    <location>
        <begin position="140"/>
        <end position="200"/>
    </location>
</feature>
<name>A0AA40HYV3_CNENI</name>
<feature type="region of interest" description="Disordered" evidence="1">
    <location>
        <begin position="1"/>
        <end position="26"/>
    </location>
</feature>
<feature type="compositionally biased region" description="Acidic residues" evidence="1">
    <location>
        <begin position="142"/>
        <end position="153"/>
    </location>
</feature>
<evidence type="ECO:0000313" key="2">
    <source>
        <dbReference type="EMBL" id="KAK1339903.1"/>
    </source>
</evidence>
<reference evidence="2" key="1">
    <citation type="submission" date="2023-06" db="EMBL/GenBank/DDBJ databases">
        <title>Reference genome for the Northern bat (Eptesicus nilssonii), a most northern bat species.</title>
        <authorList>
            <person name="Laine V.N."/>
            <person name="Pulliainen A.T."/>
            <person name="Lilley T.M."/>
        </authorList>
    </citation>
    <scope>NUCLEOTIDE SEQUENCE</scope>
    <source>
        <strain evidence="2">BLF_Eptnil</strain>
        <tissue evidence="2">Kidney</tissue>
    </source>
</reference>
<proteinExistence type="predicted"/>
<dbReference type="AlphaFoldDB" id="A0AA40HYV3"/>
<protein>
    <submittedName>
        <fullName evidence="2">Uncharacterized protein</fullName>
    </submittedName>
</protein>
<dbReference type="Proteomes" id="UP001177744">
    <property type="component" value="Unassembled WGS sequence"/>
</dbReference>
<evidence type="ECO:0000313" key="3">
    <source>
        <dbReference type="Proteomes" id="UP001177744"/>
    </source>
</evidence>
<sequence length="200" mass="21344">MIIRASRQQQQHQRASARNRRLAQQVEGGPSVLAALTLKQETLKQRLGKRKLQAQLGRPMGPGQGSDRGRGLSLIQRGLPRGGLRGNEPQEPYLGQNLPRGGQALAPQMGLKRGGIQGHGGLGEAAESGVGGRGKIGREEGALEAEDRVDEGEVAGSPCPDQGAAGQPAGCLHVKNKTNKQKKHLDADWVPTRYKQIPNQ</sequence>
<dbReference type="EMBL" id="JAULJE010000008">
    <property type="protein sequence ID" value="KAK1339903.1"/>
    <property type="molecule type" value="Genomic_DNA"/>
</dbReference>
<dbReference type="InterPro" id="IPR052656">
    <property type="entry name" value="CTOP_PRMT1"/>
</dbReference>
<comment type="caution">
    <text evidence="2">The sequence shown here is derived from an EMBL/GenBank/DDBJ whole genome shotgun (WGS) entry which is preliminary data.</text>
</comment>